<feature type="transmembrane region" description="Helical" evidence="1">
    <location>
        <begin position="129"/>
        <end position="148"/>
    </location>
</feature>
<sequence>MTNRKKSIVLAGYVVCLLIVVVLKFHGDAMAFRLHIQQNLDYYHTYHELSCNFIPFRTLSLYLTDLPNTIALRNLLGNILPWIPLGLLTRWRFPTAKRAHVLGGLALFCLSTELLQLVTFTGSFDVDDWILNMLACLAAVMIWDRVCVER</sequence>
<gene>
    <name evidence="3" type="ORF">B5F15_03310</name>
</gene>
<evidence type="ECO:0000259" key="2">
    <source>
        <dbReference type="Pfam" id="PF04892"/>
    </source>
</evidence>
<feature type="transmembrane region" description="Helical" evidence="1">
    <location>
        <begin position="70"/>
        <end position="89"/>
    </location>
</feature>
<proteinExistence type="predicted"/>
<protein>
    <recommendedName>
        <fullName evidence="2">VanZ-like domain-containing protein</fullName>
    </recommendedName>
</protein>
<dbReference type="Proteomes" id="UP000195326">
    <property type="component" value="Unassembled WGS sequence"/>
</dbReference>
<evidence type="ECO:0000256" key="1">
    <source>
        <dbReference type="SAM" id="Phobius"/>
    </source>
</evidence>
<accession>A0A1Y4LT89</accession>
<comment type="caution">
    <text evidence="3">The sequence shown here is derived from an EMBL/GenBank/DDBJ whole genome shotgun (WGS) entry which is preliminary data.</text>
</comment>
<dbReference type="EMBL" id="NFKL01000004">
    <property type="protein sequence ID" value="OUP59853.1"/>
    <property type="molecule type" value="Genomic_DNA"/>
</dbReference>
<name>A0A1Y4LT89_9FIRM</name>
<dbReference type="PANTHER" id="PTHR36834">
    <property type="entry name" value="MEMBRANE PROTEIN-RELATED"/>
    <property type="match status" value="1"/>
</dbReference>
<organism evidence="3">
    <name type="scientific">Butyricicoccus pullicaecorum</name>
    <dbReference type="NCBI Taxonomy" id="501571"/>
    <lineage>
        <taxon>Bacteria</taxon>
        <taxon>Bacillati</taxon>
        <taxon>Bacillota</taxon>
        <taxon>Clostridia</taxon>
        <taxon>Eubacteriales</taxon>
        <taxon>Butyricicoccaceae</taxon>
        <taxon>Butyricicoccus</taxon>
    </lineage>
</organism>
<feature type="transmembrane region" description="Helical" evidence="1">
    <location>
        <begin position="7"/>
        <end position="25"/>
    </location>
</feature>
<dbReference type="InterPro" id="IPR053150">
    <property type="entry name" value="Teicoplanin_resist-assoc"/>
</dbReference>
<keyword evidence="1" id="KW-1133">Transmembrane helix</keyword>
<keyword evidence="1" id="KW-0472">Membrane</keyword>
<keyword evidence="1" id="KW-0812">Transmembrane</keyword>
<dbReference type="PANTHER" id="PTHR36834:SF1">
    <property type="entry name" value="INTEGRAL MEMBRANE PROTEIN"/>
    <property type="match status" value="1"/>
</dbReference>
<evidence type="ECO:0000313" key="3">
    <source>
        <dbReference type="EMBL" id="OUP59853.1"/>
    </source>
</evidence>
<feature type="transmembrane region" description="Helical" evidence="1">
    <location>
        <begin position="101"/>
        <end position="123"/>
    </location>
</feature>
<reference evidence="3" key="1">
    <citation type="journal article" date="2018" name="BMC Genomics">
        <title>Whole genome sequencing and function prediction of 133 gut anaerobes isolated from chicken caecum in pure cultures.</title>
        <authorList>
            <person name="Medvecky M."/>
            <person name="Cejkova D."/>
            <person name="Polansky O."/>
            <person name="Karasova D."/>
            <person name="Kubasova T."/>
            <person name="Cizek A."/>
            <person name="Rychlik I."/>
        </authorList>
    </citation>
    <scope>NUCLEOTIDE SEQUENCE</scope>
    <source>
        <strain evidence="3">An179</strain>
    </source>
</reference>
<dbReference type="InterPro" id="IPR006976">
    <property type="entry name" value="VanZ-like"/>
</dbReference>
<dbReference type="Pfam" id="PF04892">
    <property type="entry name" value="VanZ"/>
    <property type="match status" value="1"/>
</dbReference>
<feature type="domain" description="VanZ-like" evidence="2">
    <location>
        <begin position="12"/>
        <end position="143"/>
    </location>
</feature>
<dbReference type="RefSeq" id="WP_087414364.1">
    <property type="nucleotide sequence ID" value="NZ_NFKL01000004.1"/>
</dbReference>
<dbReference type="AlphaFoldDB" id="A0A1Y4LT89"/>